<comment type="caution">
    <text evidence="1">The sequence shown here is derived from an EMBL/GenBank/DDBJ whole genome shotgun (WGS) entry which is preliminary data.</text>
</comment>
<name>A0A132NLZ0_GIAIN</name>
<dbReference type="Proteomes" id="UP000070089">
    <property type="component" value="Unassembled WGS sequence"/>
</dbReference>
<proteinExistence type="predicted"/>
<protein>
    <submittedName>
        <fullName evidence="1">Phosphglucomutase/phosphomannomutase</fullName>
    </submittedName>
</protein>
<reference evidence="1 2" key="1">
    <citation type="journal article" date="2015" name="Mol. Biochem. Parasitol.">
        <title>Identification of polymorphic genes for use in assemblage B genotyping assays through comparative genomics of multiple assemblage B Giardia duodenalis isolates.</title>
        <authorList>
            <person name="Wielinga C."/>
            <person name="Thompson R.C."/>
            <person name="Monis P."/>
            <person name="Ryan U."/>
        </authorList>
    </citation>
    <scope>NUCLEOTIDE SEQUENCE [LARGE SCALE GENOMIC DNA]</scope>
    <source>
        <strain evidence="1 2">BAH15c1</strain>
    </source>
</reference>
<sequence length="246" mass="28240">MHPRCRNWWGTIYVNNCNINVEGWLMQLLTNELIGYAVGQLEMEAQTNRVQFKLYIQCTSQRHFPWLYENIDGYINWEPAKGSAVLYREECTMDETRIAGPWEVGEMKMQGKASKPKIAGNLVKGEAPFVGAAHGVSLVPMRHGRRSANCRPHPQPSVTQRIFGSEGSNIVGDSRFVNERTTAFWRTPSERPWDGFGRQCLAEQRDSPIYSGEGCYEPAQDDPDWQSRLSEFDKFMLSDFMEVNFE</sequence>
<organism evidence="1 2">
    <name type="scientific">Giardia duodenalis assemblage B</name>
    <dbReference type="NCBI Taxonomy" id="1394984"/>
    <lineage>
        <taxon>Eukaryota</taxon>
        <taxon>Metamonada</taxon>
        <taxon>Diplomonadida</taxon>
        <taxon>Hexamitidae</taxon>
        <taxon>Giardiinae</taxon>
        <taxon>Giardia</taxon>
    </lineage>
</organism>
<dbReference type="AlphaFoldDB" id="A0A132NLZ0"/>
<gene>
    <name evidence="1" type="ORF">QR46_4972</name>
</gene>
<accession>A0A132NLZ0</accession>
<dbReference type="EMBL" id="JXTI01000402">
    <property type="protein sequence ID" value="KWX11074.1"/>
    <property type="molecule type" value="Genomic_DNA"/>
</dbReference>
<evidence type="ECO:0000313" key="1">
    <source>
        <dbReference type="EMBL" id="KWX11074.1"/>
    </source>
</evidence>
<dbReference type="VEuPathDB" id="GiardiaDB:QR46_4972"/>
<dbReference type="Gene3D" id="3.40.1310.20">
    <property type="match status" value="1"/>
</dbReference>
<evidence type="ECO:0000313" key="2">
    <source>
        <dbReference type="Proteomes" id="UP000070089"/>
    </source>
</evidence>